<dbReference type="OrthoDB" id="3477330at2759"/>
<dbReference type="Proteomes" id="UP000095038">
    <property type="component" value="Unassembled WGS sequence"/>
</dbReference>
<proteinExistence type="predicted"/>
<dbReference type="InterPro" id="IPR021858">
    <property type="entry name" value="Fun_TF"/>
</dbReference>
<dbReference type="GeneID" id="30962252"/>
<accession>A0A1D2VS98</accession>
<dbReference type="EMBL" id="KV454475">
    <property type="protein sequence ID" value="ODV64445.1"/>
    <property type="molecule type" value="Genomic_DNA"/>
</dbReference>
<dbReference type="STRING" id="1344418.A0A1D2VS98"/>
<dbReference type="InParanoid" id="A0A1D2VS98"/>
<dbReference type="AlphaFoldDB" id="A0A1D2VS98"/>
<keyword evidence="2" id="KW-1185">Reference proteome</keyword>
<dbReference type="RefSeq" id="XP_020050752.1">
    <property type="nucleotide sequence ID" value="XM_020188616.1"/>
</dbReference>
<protein>
    <submittedName>
        <fullName evidence="1">Uncharacterized protein</fullName>
    </submittedName>
</protein>
<reference evidence="2" key="1">
    <citation type="submission" date="2016-05" db="EMBL/GenBank/DDBJ databases">
        <title>Comparative genomics of biotechnologically important yeasts.</title>
        <authorList>
            <consortium name="DOE Joint Genome Institute"/>
            <person name="Riley R."/>
            <person name="Haridas S."/>
            <person name="Wolfe K.H."/>
            <person name="Lopes M.R."/>
            <person name="Hittinger C.T."/>
            <person name="Goker M."/>
            <person name="Salamov A."/>
            <person name="Wisecaver J."/>
            <person name="Long T.M."/>
            <person name="Aerts A.L."/>
            <person name="Barry K."/>
            <person name="Choi C."/>
            <person name="Clum A."/>
            <person name="Coughlan A.Y."/>
            <person name="Deshpande S."/>
            <person name="Douglass A.P."/>
            <person name="Hanson S.J."/>
            <person name="Klenk H.-P."/>
            <person name="Labutti K."/>
            <person name="Lapidus A."/>
            <person name="Lindquist E."/>
            <person name="Lipzen A."/>
            <person name="Meier-Kolthoff J.P."/>
            <person name="Ohm R.A."/>
            <person name="Otillar R.P."/>
            <person name="Pangilinan J."/>
            <person name="Peng Y."/>
            <person name="Rokas A."/>
            <person name="Rosa C.A."/>
            <person name="Scheuner C."/>
            <person name="Sibirny A.A."/>
            <person name="Slot J.C."/>
            <person name="Stielow J.B."/>
            <person name="Sun H."/>
            <person name="Kurtzman C.P."/>
            <person name="Blackwell M."/>
            <person name="Grigoriev I.V."/>
            <person name="Jeffries T.W."/>
        </authorList>
    </citation>
    <scope>NUCLEOTIDE SEQUENCE [LARGE SCALE GENOMIC DNA]</scope>
    <source>
        <strain evidence="2">DSM 1968</strain>
    </source>
</reference>
<evidence type="ECO:0000313" key="1">
    <source>
        <dbReference type="EMBL" id="ODV64445.1"/>
    </source>
</evidence>
<dbReference type="Pfam" id="PF11951">
    <property type="entry name" value="Fungal_trans_2"/>
    <property type="match status" value="1"/>
</dbReference>
<organism evidence="1 2">
    <name type="scientific">Ascoidea rubescens DSM 1968</name>
    <dbReference type="NCBI Taxonomy" id="1344418"/>
    <lineage>
        <taxon>Eukaryota</taxon>
        <taxon>Fungi</taxon>
        <taxon>Dikarya</taxon>
        <taxon>Ascomycota</taxon>
        <taxon>Saccharomycotina</taxon>
        <taxon>Saccharomycetes</taxon>
        <taxon>Ascoideaceae</taxon>
        <taxon>Ascoidea</taxon>
    </lineage>
</organism>
<evidence type="ECO:0000313" key="2">
    <source>
        <dbReference type="Proteomes" id="UP000095038"/>
    </source>
</evidence>
<name>A0A1D2VS98_9ASCO</name>
<gene>
    <name evidence="1" type="ORF">ASCRUDRAFT_105304</name>
</gene>
<sequence length="385" mass="46166">MGNKKTNIEIRSSTSLPLQTVSMSEKSSIDSHSSNSICDTSINNSDANLNEIPTLSIQVRFNCDESDNIRFKVKNESEDEGELITDFNTIKNNTARPLKRIDRLIDLPLPKILNNDNNSDTNLYLNWQNLNNNIDPNILNFNDLIFPIPLSLINLLNKITKLCNHNNFFREKKIFARNFPKICTDFEDRLLNWRINWNLYYYDCEYNPSYNIIGHNNHDNNNNDNNKNSRKKMKFFSIYHELVYHNIMSFYNSMLIYYYKIIKKYPAVLLSYYATNSINHLKRIYEIIQKNYHDDKFLNKKMFYFKPFFLQIFFTSCEASSIDLQEKCKQLWEKYNKYEKLDVFNNNNWKAKQVIFEIWKKRNESNQDLNWVEVLKEWNFTLFLV</sequence>